<evidence type="ECO:0000256" key="4">
    <source>
        <dbReference type="ARBA" id="ARBA00023163"/>
    </source>
</evidence>
<dbReference type="PATRIC" id="fig|1280951.3.peg.2292"/>
<keyword evidence="2" id="KW-0805">Transcription regulation</keyword>
<dbReference type="NCBIfam" id="TIGR02999">
    <property type="entry name" value="Sig-70_X6"/>
    <property type="match status" value="1"/>
</dbReference>
<feature type="domain" description="RNA polymerase sigma-70 ECF-like HTH" evidence="5">
    <location>
        <begin position="11"/>
        <end position="183"/>
    </location>
</feature>
<dbReference type="InterPro" id="IPR013325">
    <property type="entry name" value="RNA_pol_sigma_r2"/>
</dbReference>
<evidence type="ECO:0000259" key="5">
    <source>
        <dbReference type="Pfam" id="PF07638"/>
    </source>
</evidence>
<evidence type="ECO:0000313" key="7">
    <source>
        <dbReference type="Proteomes" id="UP000025061"/>
    </source>
</evidence>
<keyword evidence="3" id="KW-0731">Sigma factor</keyword>
<dbReference type="InterPro" id="IPR036388">
    <property type="entry name" value="WH-like_DNA-bd_sf"/>
</dbReference>
<keyword evidence="4" id="KW-0804">Transcription</keyword>
<proteinExistence type="inferred from homology"/>
<dbReference type="OrthoDB" id="128473at2"/>
<sequence length="194" mass="22310">MSQPGDISAKQLLDAWRGGDLAARDQLFTQLYSELRQISAGLIRSERNLSLSTGDLVNEAVIRLMRVDQIEWADKVHFLALAARAMRRVLIDHARKKRSDKRHHQKVTLISRLSDGNADRIEMDVLEKALIRLNVIDEEKAEIVELRYFGGMTLEEIAEIRGVSEATIKRNWRAARAWLLDCLNEARQDEHRID</sequence>
<reference evidence="6 7" key="1">
    <citation type="submission" date="2013-04" db="EMBL/GenBank/DDBJ databases">
        <title>Hyphomonas hirschiana VP5 Genome Sequencing.</title>
        <authorList>
            <person name="Lai Q."/>
            <person name="Shao Z."/>
        </authorList>
    </citation>
    <scope>NUCLEOTIDE SEQUENCE [LARGE SCALE GENOMIC DNA]</scope>
    <source>
        <strain evidence="6 7">VP5</strain>
    </source>
</reference>
<dbReference type="SUPFAM" id="SSF88946">
    <property type="entry name" value="Sigma2 domain of RNA polymerase sigma factors"/>
    <property type="match status" value="1"/>
</dbReference>
<dbReference type="EMBL" id="ARYI01000009">
    <property type="protein sequence ID" value="KCZ92576.1"/>
    <property type="molecule type" value="Genomic_DNA"/>
</dbReference>
<dbReference type="Gene3D" id="1.10.1740.10">
    <property type="match status" value="1"/>
</dbReference>
<dbReference type="InterPro" id="IPR014284">
    <property type="entry name" value="RNA_pol_sigma-70_dom"/>
</dbReference>
<evidence type="ECO:0000313" key="6">
    <source>
        <dbReference type="EMBL" id="KCZ92576.1"/>
    </source>
</evidence>
<comment type="similarity">
    <text evidence="1">Belongs to the sigma-70 factor family. ECF subfamily.</text>
</comment>
<dbReference type="PANTHER" id="PTHR43133:SF39">
    <property type="entry name" value="SIMILAR TO RNA POLYMERASE SIGMA-E FACTOR"/>
    <property type="match status" value="1"/>
</dbReference>
<protein>
    <submittedName>
        <fullName evidence="6">ECF sigma factor family protein</fullName>
    </submittedName>
</protein>
<keyword evidence="7" id="KW-1185">Reference proteome</keyword>
<dbReference type="PANTHER" id="PTHR43133">
    <property type="entry name" value="RNA POLYMERASE ECF-TYPE SIGMA FACTO"/>
    <property type="match status" value="1"/>
</dbReference>
<dbReference type="AlphaFoldDB" id="A0A059FPZ7"/>
<dbReference type="RefSeq" id="WP_011646640.1">
    <property type="nucleotide sequence ID" value="NZ_ARYI01000009.1"/>
</dbReference>
<organism evidence="6 7">
    <name type="scientific">Hyphomonas hirschiana VP5</name>
    <dbReference type="NCBI Taxonomy" id="1280951"/>
    <lineage>
        <taxon>Bacteria</taxon>
        <taxon>Pseudomonadati</taxon>
        <taxon>Pseudomonadota</taxon>
        <taxon>Alphaproteobacteria</taxon>
        <taxon>Hyphomonadales</taxon>
        <taxon>Hyphomonadaceae</taxon>
        <taxon>Hyphomonas</taxon>
    </lineage>
</organism>
<dbReference type="SUPFAM" id="SSF88659">
    <property type="entry name" value="Sigma3 and sigma4 domains of RNA polymerase sigma factors"/>
    <property type="match status" value="1"/>
</dbReference>
<dbReference type="Pfam" id="PF07638">
    <property type="entry name" value="Sigma70_ECF"/>
    <property type="match status" value="1"/>
</dbReference>
<dbReference type="Gene3D" id="1.10.10.10">
    <property type="entry name" value="Winged helix-like DNA-binding domain superfamily/Winged helix DNA-binding domain"/>
    <property type="match status" value="1"/>
</dbReference>
<comment type="caution">
    <text evidence="6">The sequence shown here is derived from an EMBL/GenBank/DDBJ whole genome shotgun (WGS) entry which is preliminary data.</text>
</comment>
<name>A0A059FPZ7_9PROT</name>
<evidence type="ECO:0000256" key="3">
    <source>
        <dbReference type="ARBA" id="ARBA00023082"/>
    </source>
</evidence>
<dbReference type="NCBIfam" id="TIGR02937">
    <property type="entry name" value="sigma70-ECF"/>
    <property type="match status" value="1"/>
</dbReference>
<evidence type="ECO:0000256" key="2">
    <source>
        <dbReference type="ARBA" id="ARBA00023015"/>
    </source>
</evidence>
<gene>
    <name evidence="6" type="ORF">HHI_11371</name>
</gene>
<dbReference type="GO" id="GO:0006352">
    <property type="term" value="P:DNA-templated transcription initiation"/>
    <property type="evidence" value="ECO:0007669"/>
    <property type="project" value="InterPro"/>
</dbReference>
<accession>A0A059FPZ7</accession>
<dbReference type="InterPro" id="IPR053812">
    <property type="entry name" value="HTH_Sigma70_ECF-like"/>
</dbReference>
<dbReference type="GO" id="GO:0016987">
    <property type="term" value="F:sigma factor activity"/>
    <property type="evidence" value="ECO:0007669"/>
    <property type="project" value="UniProtKB-KW"/>
</dbReference>
<dbReference type="InterPro" id="IPR039425">
    <property type="entry name" value="RNA_pol_sigma-70-like"/>
</dbReference>
<dbReference type="InterPro" id="IPR011517">
    <property type="entry name" value="RNA_pol_sigma70_ECF-like"/>
</dbReference>
<evidence type="ECO:0000256" key="1">
    <source>
        <dbReference type="ARBA" id="ARBA00010641"/>
    </source>
</evidence>
<dbReference type="InterPro" id="IPR013324">
    <property type="entry name" value="RNA_pol_sigma_r3/r4-like"/>
</dbReference>
<dbReference type="Proteomes" id="UP000025061">
    <property type="component" value="Unassembled WGS sequence"/>
</dbReference>